<reference evidence="4 5" key="2">
    <citation type="submission" date="2018-11" db="EMBL/GenBank/DDBJ databases">
        <authorList>
            <consortium name="Pathogen Informatics"/>
        </authorList>
    </citation>
    <scope>NUCLEOTIDE SEQUENCE [LARGE SCALE GENOMIC DNA]</scope>
</reference>
<dbReference type="OrthoDB" id="5239715at2759"/>
<evidence type="ECO:0000256" key="2">
    <source>
        <dbReference type="ARBA" id="ARBA00022553"/>
    </source>
</evidence>
<organism evidence="6">
    <name type="scientific">Hymenolepis diminuta</name>
    <name type="common">Rat tapeworm</name>
    <dbReference type="NCBI Taxonomy" id="6216"/>
    <lineage>
        <taxon>Eukaryota</taxon>
        <taxon>Metazoa</taxon>
        <taxon>Spiralia</taxon>
        <taxon>Lophotrochozoa</taxon>
        <taxon>Platyhelminthes</taxon>
        <taxon>Cestoda</taxon>
        <taxon>Eucestoda</taxon>
        <taxon>Cyclophyllidea</taxon>
        <taxon>Hymenolepididae</taxon>
        <taxon>Hymenolepis</taxon>
    </lineage>
</organism>
<dbReference type="PRINTS" id="PR00449">
    <property type="entry name" value="RASTRNSFRMNG"/>
</dbReference>
<gene>
    <name evidence="4" type="ORF">HDID_LOCUS1995</name>
</gene>
<proteinExistence type="inferred from homology"/>
<protein>
    <submittedName>
        <fullName evidence="6">GTP-binding protein GEM</fullName>
    </submittedName>
</protein>
<dbReference type="EMBL" id="UYSG01000432">
    <property type="protein sequence ID" value="VDL19456.1"/>
    <property type="molecule type" value="Genomic_DNA"/>
</dbReference>
<dbReference type="InterPro" id="IPR027417">
    <property type="entry name" value="P-loop_NTPase"/>
</dbReference>
<feature type="region of interest" description="Disordered" evidence="3">
    <location>
        <begin position="179"/>
        <end position="255"/>
    </location>
</feature>
<feature type="region of interest" description="Disordered" evidence="3">
    <location>
        <begin position="94"/>
        <end position="161"/>
    </location>
</feature>
<name>A0A0R3SBV2_HYMDI</name>
<keyword evidence="2" id="KW-0597">Phosphoprotein</keyword>
<feature type="compositionally biased region" description="Polar residues" evidence="3">
    <location>
        <begin position="94"/>
        <end position="104"/>
    </location>
</feature>
<dbReference type="PROSITE" id="PS51421">
    <property type="entry name" value="RAS"/>
    <property type="match status" value="1"/>
</dbReference>
<dbReference type="SUPFAM" id="SSF52540">
    <property type="entry name" value="P-loop containing nucleoside triphosphate hydrolases"/>
    <property type="match status" value="1"/>
</dbReference>
<dbReference type="WBParaSite" id="HDID_0000199401-mRNA-1">
    <property type="protein sequence ID" value="HDID_0000199401-mRNA-1"/>
    <property type="gene ID" value="HDID_0000199401"/>
</dbReference>
<dbReference type="PANTHER" id="PTHR45775">
    <property type="entry name" value="RAD, GEM/KIR FAMILY MEMBER 2, ISOFORM C"/>
    <property type="match status" value="1"/>
</dbReference>
<dbReference type="GO" id="GO:0005246">
    <property type="term" value="F:calcium channel regulator activity"/>
    <property type="evidence" value="ECO:0007669"/>
    <property type="project" value="TreeGrafter"/>
</dbReference>
<reference evidence="6" key="1">
    <citation type="submission" date="2017-02" db="UniProtKB">
        <authorList>
            <consortium name="WormBaseParasite"/>
        </authorList>
    </citation>
    <scope>IDENTIFICATION</scope>
</reference>
<dbReference type="SMART" id="SM00175">
    <property type="entry name" value="RAB"/>
    <property type="match status" value="1"/>
</dbReference>
<feature type="compositionally biased region" description="Polar residues" evidence="3">
    <location>
        <begin position="203"/>
        <end position="212"/>
    </location>
</feature>
<dbReference type="GO" id="GO:0003924">
    <property type="term" value="F:GTPase activity"/>
    <property type="evidence" value="ECO:0007669"/>
    <property type="project" value="InterPro"/>
</dbReference>
<dbReference type="Gene3D" id="3.40.50.300">
    <property type="entry name" value="P-loop containing nucleotide triphosphate hydrolases"/>
    <property type="match status" value="1"/>
</dbReference>
<feature type="compositionally biased region" description="Basic and acidic residues" evidence="3">
    <location>
        <begin position="462"/>
        <end position="474"/>
    </location>
</feature>
<dbReference type="Pfam" id="PF00071">
    <property type="entry name" value="Ras"/>
    <property type="match status" value="1"/>
</dbReference>
<dbReference type="AlphaFoldDB" id="A0A0R3SBV2"/>
<feature type="compositionally biased region" description="Polar residues" evidence="3">
    <location>
        <begin position="116"/>
        <end position="130"/>
    </location>
</feature>
<evidence type="ECO:0000313" key="6">
    <source>
        <dbReference type="WBParaSite" id="HDID_0000199401-mRNA-1"/>
    </source>
</evidence>
<feature type="region of interest" description="Disordered" evidence="3">
    <location>
        <begin position="462"/>
        <end position="482"/>
    </location>
</feature>
<dbReference type="PANTHER" id="PTHR45775:SF6">
    <property type="entry name" value="RAD, GEM_KIR FAMILY MEMBER 2, ISOFORM C"/>
    <property type="match status" value="1"/>
</dbReference>
<accession>A0A0R3SBV2</accession>
<feature type="compositionally biased region" description="Low complexity" evidence="3">
    <location>
        <begin position="232"/>
        <end position="248"/>
    </location>
</feature>
<evidence type="ECO:0000256" key="3">
    <source>
        <dbReference type="SAM" id="MobiDB-lite"/>
    </source>
</evidence>
<dbReference type="GO" id="GO:0005525">
    <property type="term" value="F:GTP binding"/>
    <property type="evidence" value="ECO:0007669"/>
    <property type="project" value="InterPro"/>
</dbReference>
<dbReference type="InterPro" id="IPR051641">
    <property type="entry name" value="RGK_GTP-binding_reg"/>
</dbReference>
<evidence type="ECO:0000313" key="4">
    <source>
        <dbReference type="EMBL" id="VDL19456.1"/>
    </source>
</evidence>
<dbReference type="InterPro" id="IPR001806">
    <property type="entry name" value="Small_GTPase"/>
</dbReference>
<dbReference type="GO" id="GO:0005886">
    <property type="term" value="C:plasma membrane"/>
    <property type="evidence" value="ECO:0007669"/>
    <property type="project" value="TreeGrafter"/>
</dbReference>
<feature type="compositionally biased region" description="Basic and acidic residues" evidence="3">
    <location>
        <begin position="213"/>
        <end position="222"/>
    </location>
</feature>
<sequence length="506" mass="56535">MAEDVEDDFDRFCRIGMGTGSEYSPARPTYREYLAAPTEISRNRAGSLRETRHRPHHHQEYYGPSRERFSRTTTTDDFMGSGRGAYMRRHSLAPTYQNPQSRGSFQYAGEDAPLDRSSSTRAYTPTQKITPPSRKGSSGGVLPPPINVYNEDDNPEPHGPNIVRVRSFRLTKAGVVDETEKKRRLSNEMVSSPMRKGSKSRNIKTSVQTDQLKLSDRCETARSIRRRSFTENNWNNNSPSNSGNEQNNASELSESDSVHHSCVGFDAKTYKVQVLGADQVGKTTMCTQFLTSESLEVGFDSDEVNGVKAVTVDVDGQQTNLLLIDSGGFEDPNFEVMDSADAYLVVYAIDDRESFRSAQTIISEILGRCKIASAIVLVGNKADLVRARSVSSDGKLLFKFPLFGKGKHLASVYSCGFYEVSISLNHQVNELLVGLVSAIKAANEHVNEERQRLSRIASIKTDHSDPTYSHERSGSFKQNFDQPRRYSSMSKSIKHFFKKHFSLNGT</sequence>
<dbReference type="STRING" id="6216.A0A0R3SBV2"/>
<evidence type="ECO:0000313" key="5">
    <source>
        <dbReference type="Proteomes" id="UP000274504"/>
    </source>
</evidence>
<dbReference type="SMART" id="SM00173">
    <property type="entry name" value="RAS"/>
    <property type="match status" value="1"/>
</dbReference>
<evidence type="ECO:0000256" key="1">
    <source>
        <dbReference type="ARBA" id="ARBA00008846"/>
    </source>
</evidence>
<dbReference type="PROSITE" id="PS51419">
    <property type="entry name" value="RAB"/>
    <property type="match status" value="1"/>
</dbReference>
<comment type="similarity">
    <text evidence="1">Belongs to the small GTPase superfamily. RGK family.</text>
</comment>
<dbReference type="Proteomes" id="UP000274504">
    <property type="component" value="Unassembled WGS sequence"/>
</dbReference>